<comment type="cofactor">
    <cofactor evidence="1">
        <name>Mg(2+)</name>
        <dbReference type="ChEBI" id="CHEBI:18420"/>
    </cofactor>
</comment>
<dbReference type="SUPFAM" id="SSF52540">
    <property type="entry name" value="P-loop containing nucleoside triphosphate hydrolases"/>
    <property type="match status" value="1"/>
</dbReference>
<evidence type="ECO:0000256" key="3">
    <source>
        <dbReference type="ARBA" id="ARBA00022801"/>
    </source>
</evidence>
<dbReference type="AlphaFoldDB" id="A0A2H5NW68"/>
<feature type="domain" description="AAA+ ATPase" evidence="7">
    <location>
        <begin position="220"/>
        <end position="356"/>
    </location>
</feature>
<dbReference type="InterPro" id="IPR058017">
    <property type="entry name" value="At3g28540-like_C"/>
</dbReference>
<dbReference type="InterPro" id="IPR050747">
    <property type="entry name" value="Mitochondrial_chaperone_BCS1"/>
</dbReference>
<keyword evidence="4" id="KW-0547">Nucleotide-binding</keyword>
<dbReference type="Gene3D" id="3.40.50.300">
    <property type="entry name" value="P-loop containing nucleotide triphosphate hydrolases"/>
    <property type="match status" value="1"/>
</dbReference>
<accession>A0A2H5NW68</accession>
<comment type="catalytic activity">
    <reaction evidence="6">
        <text>ATP + H2O = ADP + phosphate + H(+)</text>
        <dbReference type="Rhea" id="RHEA:13065"/>
        <dbReference type="ChEBI" id="CHEBI:15377"/>
        <dbReference type="ChEBI" id="CHEBI:15378"/>
        <dbReference type="ChEBI" id="CHEBI:30616"/>
        <dbReference type="ChEBI" id="CHEBI:43474"/>
        <dbReference type="ChEBI" id="CHEBI:456216"/>
    </reaction>
</comment>
<dbReference type="CDD" id="cd19510">
    <property type="entry name" value="RecA-like_BCS1"/>
    <property type="match status" value="1"/>
</dbReference>
<dbReference type="Pfam" id="PF14363">
    <property type="entry name" value="AAA_assoc"/>
    <property type="match status" value="1"/>
</dbReference>
<evidence type="ECO:0000259" key="7">
    <source>
        <dbReference type="SMART" id="SM00382"/>
    </source>
</evidence>
<dbReference type="Pfam" id="PF00004">
    <property type="entry name" value="AAA"/>
    <property type="match status" value="1"/>
</dbReference>
<dbReference type="SMART" id="SM00382">
    <property type="entry name" value="AAA"/>
    <property type="match status" value="1"/>
</dbReference>
<dbReference type="InterPro" id="IPR003959">
    <property type="entry name" value="ATPase_AAA_core"/>
</dbReference>
<reference evidence="8 9" key="1">
    <citation type="journal article" date="2017" name="Front. Genet.">
        <title>Draft sequencing of the heterozygous diploid genome of Satsuma (Citrus unshiu Marc.) using a hybrid assembly approach.</title>
        <authorList>
            <person name="Shimizu T."/>
            <person name="Tanizawa Y."/>
            <person name="Mochizuki T."/>
            <person name="Nagasaki H."/>
            <person name="Yoshioka T."/>
            <person name="Toyoda A."/>
            <person name="Fujiyama A."/>
            <person name="Kaminuma E."/>
            <person name="Nakamura Y."/>
        </authorList>
    </citation>
    <scope>NUCLEOTIDE SEQUENCE [LARGE SCALE GENOMIC DNA]</scope>
    <source>
        <strain evidence="9">cv. Miyagawa wase</strain>
    </source>
</reference>
<dbReference type="Pfam" id="PF25568">
    <property type="entry name" value="AAA_lid_At3g28540"/>
    <property type="match status" value="1"/>
</dbReference>
<name>A0A2H5NW68_CITUN</name>
<dbReference type="GO" id="GO:0016887">
    <property type="term" value="F:ATP hydrolysis activity"/>
    <property type="evidence" value="ECO:0007669"/>
    <property type="project" value="InterPro"/>
</dbReference>
<dbReference type="InterPro" id="IPR025753">
    <property type="entry name" value="AAA_N_dom"/>
</dbReference>
<dbReference type="InterPro" id="IPR003593">
    <property type="entry name" value="AAA+_ATPase"/>
</dbReference>
<keyword evidence="9" id="KW-1185">Reference proteome</keyword>
<organism evidence="8 9">
    <name type="scientific">Citrus unshiu</name>
    <name type="common">Satsuma mandarin</name>
    <name type="synonym">Citrus nobilis var. unshiu</name>
    <dbReference type="NCBI Taxonomy" id="55188"/>
    <lineage>
        <taxon>Eukaryota</taxon>
        <taxon>Viridiplantae</taxon>
        <taxon>Streptophyta</taxon>
        <taxon>Embryophyta</taxon>
        <taxon>Tracheophyta</taxon>
        <taxon>Spermatophyta</taxon>
        <taxon>Magnoliopsida</taxon>
        <taxon>eudicotyledons</taxon>
        <taxon>Gunneridae</taxon>
        <taxon>Pentapetalae</taxon>
        <taxon>rosids</taxon>
        <taxon>malvids</taxon>
        <taxon>Sapindales</taxon>
        <taxon>Rutaceae</taxon>
        <taxon>Aurantioideae</taxon>
        <taxon>Citrus</taxon>
    </lineage>
</organism>
<keyword evidence="4" id="KW-0067">ATP-binding</keyword>
<comment type="caution">
    <text evidence="8">The sequence shown here is derived from an EMBL/GenBank/DDBJ whole genome shotgun (WGS) entry which is preliminary data.</text>
</comment>
<evidence type="ECO:0000256" key="6">
    <source>
        <dbReference type="ARBA" id="ARBA00049360"/>
    </source>
</evidence>
<evidence type="ECO:0000313" key="8">
    <source>
        <dbReference type="EMBL" id="GAY44065.1"/>
    </source>
</evidence>
<dbReference type="InterPro" id="IPR027417">
    <property type="entry name" value="P-loop_NTPase"/>
</dbReference>
<evidence type="ECO:0000256" key="2">
    <source>
        <dbReference type="ARBA" id="ARBA00007448"/>
    </source>
</evidence>
<dbReference type="EMBL" id="BDQV01000022">
    <property type="protein sequence ID" value="GAY44065.1"/>
    <property type="molecule type" value="Genomic_DNA"/>
</dbReference>
<evidence type="ECO:0000256" key="4">
    <source>
        <dbReference type="ARBA" id="ARBA00022840"/>
    </source>
</evidence>
<keyword evidence="3" id="KW-0378">Hydrolase</keyword>
<evidence type="ECO:0000256" key="5">
    <source>
        <dbReference type="ARBA" id="ARBA00022842"/>
    </source>
</evidence>
<dbReference type="Proteomes" id="UP000236630">
    <property type="component" value="Unassembled WGS sequence"/>
</dbReference>
<keyword evidence="5" id="KW-0460">Magnesium</keyword>
<dbReference type="PANTHER" id="PTHR23070">
    <property type="entry name" value="BCS1 AAA-TYPE ATPASE"/>
    <property type="match status" value="1"/>
</dbReference>
<dbReference type="GO" id="GO:0006950">
    <property type="term" value="P:response to stress"/>
    <property type="evidence" value="ECO:0007669"/>
    <property type="project" value="UniProtKB-ARBA"/>
</dbReference>
<protein>
    <recommendedName>
        <fullName evidence="7">AAA+ ATPase domain-containing protein</fullName>
    </recommendedName>
</protein>
<dbReference type="GO" id="GO:0005524">
    <property type="term" value="F:ATP binding"/>
    <property type="evidence" value="ECO:0007669"/>
    <property type="project" value="UniProtKB-KW"/>
</dbReference>
<evidence type="ECO:0000256" key="1">
    <source>
        <dbReference type="ARBA" id="ARBA00001946"/>
    </source>
</evidence>
<dbReference type="Gene3D" id="6.10.280.40">
    <property type="match status" value="1"/>
</dbReference>
<gene>
    <name evidence="8" type="ORF">CUMW_079420</name>
</gene>
<sequence>MPSATSVLSTYTAFAASAMLVRTVINEVQTLTSQIIPKQLQTMMLSKLGGLFTNHSSQMTLIIDEYNGFSINQLYEASELYLSTKITASLEKLKVSKTTKEKNLSVTINKERSSQRGKAERVIELSFPKKYMERILNIYLPYVMEKSNAIKEQNKVVKLYAVGHFGGDSDRGGAWGSTNLDHPATFDKIAMDPSMKQASIDDLDRFVKRRNFYRRVGKVWKRGYLLFGPPGTGKSSLIAAMANYLKFNIYDMELTSVYCNSELRRRLVSTSNRSILVIEDIDCSVKLQDRQNGECVEQSEYSKLTLSGLLNFIDGLWSSCGDERIIVFTTNHKNRLAPALLRPGRMDMHIHMSYCNPSGIRILVSNYLGINDHNLFPEIDELLTKVEVTPAKIA</sequence>
<evidence type="ECO:0000313" key="9">
    <source>
        <dbReference type="Proteomes" id="UP000236630"/>
    </source>
</evidence>
<comment type="similarity">
    <text evidence="2">Belongs to the AAA ATPase family. BCS1 subfamily.</text>
</comment>
<proteinExistence type="inferred from homology"/>